<organism evidence="2 3">
    <name type="scientific">Oryza meyeriana var. granulata</name>
    <dbReference type="NCBI Taxonomy" id="110450"/>
    <lineage>
        <taxon>Eukaryota</taxon>
        <taxon>Viridiplantae</taxon>
        <taxon>Streptophyta</taxon>
        <taxon>Embryophyta</taxon>
        <taxon>Tracheophyta</taxon>
        <taxon>Spermatophyta</taxon>
        <taxon>Magnoliopsida</taxon>
        <taxon>Liliopsida</taxon>
        <taxon>Poales</taxon>
        <taxon>Poaceae</taxon>
        <taxon>BOP clade</taxon>
        <taxon>Oryzoideae</taxon>
        <taxon>Oryzeae</taxon>
        <taxon>Oryzinae</taxon>
        <taxon>Oryza</taxon>
        <taxon>Oryza meyeriana</taxon>
    </lineage>
</organism>
<accession>A0A6G1BXZ1</accession>
<dbReference type="Proteomes" id="UP000479710">
    <property type="component" value="Unassembled WGS sequence"/>
</dbReference>
<dbReference type="EMBL" id="SPHZ02000011">
    <property type="protein sequence ID" value="KAF0892820.1"/>
    <property type="molecule type" value="Genomic_DNA"/>
</dbReference>
<reference evidence="2 3" key="1">
    <citation type="submission" date="2019-11" db="EMBL/GenBank/DDBJ databases">
        <title>Whole genome sequence of Oryza granulata.</title>
        <authorList>
            <person name="Li W."/>
        </authorList>
    </citation>
    <scope>NUCLEOTIDE SEQUENCE [LARGE SCALE GENOMIC DNA]</scope>
    <source>
        <strain evidence="3">cv. Menghai</strain>
        <tissue evidence="2">Leaf</tissue>
    </source>
</reference>
<feature type="compositionally biased region" description="Basic and acidic residues" evidence="1">
    <location>
        <begin position="40"/>
        <end position="52"/>
    </location>
</feature>
<sequence length="106" mass="12404">MKRQGEHAKLRHVQHKKHKPKPPKRHEPGPSRRNQSRLLKSRELTEQKRNELEPFKKIASVWRVFLRSMQIRMLGQVLNPQPSDDKTVGSTSALQRNLPSTSTRII</sequence>
<name>A0A6G1BXZ1_9ORYZ</name>
<comment type="caution">
    <text evidence="2">The sequence shown here is derived from an EMBL/GenBank/DDBJ whole genome shotgun (WGS) entry which is preliminary data.</text>
</comment>
<evidence type="ECO:0000313" key="3">
    <source>
        <dbReference type="Proteomes" id="UP000479710"/>
    </source>
</evidence>
<protein>
    <submittedName>
        <fullName evidence="2">Uncharacterized protein</fullName>
    </submittedName>
</protein>
<evidence type="ECO:0000256" key="1">
    <source>
        <dbReference type="SAM" id="MobiDB-lite"/>
    </source>
</evidence>
<gene>
    <name evidence="2" type="ORF">E2562_018614</name>
</gene>
<dbReference type="AlphaFoldDB" id="A0A6G1BXZ1"/>
<feature type="compositionally biased region" description="Basic residues" evidence="1">
    <location>
        <begin position="9"/>
        <end position="24"/>
    </location>
</feature>
<feature type="region of interest" description="Disordered" evidence="1">
    <location>
        <begin position="1"/>
        <end position="52"/>
    </location>
</feature>
<evidence type="ECO:0000313" key="2">
    <source>
        <dbReference type="EMBL" id="KAF0892820.1"/>
    </source>
</evidence>
<feature type="region of interest" description="Disordered" evidence="1">
    <location>
        <begin position="78"/>
        <end position="106"/>
    </location>
</feature>
<keyword evidence="3" id="KW-1185">Reference proteome</keyword>
<proteinExistence type="predicted"/>